<dbReference type="EMBL" id="FSSB01000010">
    <property type="protein sequence ID" value="SIO93963.1"/>
    <property type="molecule type" value="Genomic_DNA"/>
</dbReference>
<accession>A0A1N6M3E7</accession>
<sequence>MACRYFSYVIPRDYGFAPNPFGGKCTLATCKPNIRKVAKVGDWVFGTSSVAKGASARLVFAMKISEVTNFNDYYRNPDYQFKKPVMNGSLKKMYGDNIYHQISDETDELYWAQDDSHHSLPDGTQNPLNVKRDTETTDRVLISDLFYYFGSNGIKIPEALVGVVCKRGPGHREISQSCAQQLLKMIDNSADVGINGDPIMFTHTFQRYDGK</sequence>
<evidence type="ECO:0000259" key="1">
    <source>
        <dbReference type="Pfam" id="PF18753"/>
    </source>
</evidence>
<feature type="domain" description="Nucleotide modification associated" evidence="1">
    <location>
        <begin position="4"/>
        <end position="202"/>
    </location>
</feature>
<dbReference type="InterPro" id="IPR041180">
    <property type="entry name" value="Nmad2"/>
</dbReference>
<reference evidence="2 3" key="1">
    <citation type="submission" date="2016-12" db="EMBL/GenBank/DDBJ databases">
        <authorList>
            <person name="Song W.-J."/>
            <person name="Kurnit D.M."/>
        </authorList>
    </citation>
    <scope>NUCLEOTIDE SEQUENCE [LARGE SCALE GENOMIC DNA]</scope>
    <source>
        <strain evidence="2 3">CECT 9026</strain>
    </source>
</reference>
<name>A0A1N6M3E7_9VIBR</name>
<gene>
    <name evidence="2" type="ORF">VSP9026_01644</name>
</gene>
<proteinExistence type="predicted"/>
<dbReference type="OrthoDB" id="2080678at2"/>
<protein>
    <recommendedName>
        <fullName evidence="1">Nucleotide modification associated domain-containing protein</fullName>
    </recommendedName>
</protein>
<dbReference type="Pfam" id="PF18753">
    <property type="entry name" value="Nmad2"/>
    <property type="match status" value="1"/>
</dbReference>
<evidence type="ECO:0000313" key="3">
    <source>
        <dbReference type="Proteomes" id="UP000184774"/>
    </source>
</evidence>
<dbReference type="AlphaFoldDB" id="A0A1N6M3E7"/>
<evidence type="ECO:0000313" key="2">
    <source>
        <dbReference type="EMBL" id="SIO93963.1"/>
    </source>
</evidence>
<dbReference type="RefSeq" id="WP_074372515.1">
    <property type="nucleotide sequence ID" value="NZ_AP024907.1"/>
</dbReference>
<dbReference type="Proteomes" id="UP000184774">
    <property type="component" value="Unassembled WGS sequence"/>
</dbReference>
<organism evidence="2 3">
    <name type="scientific">Vibrio spartinae</name>
    <dbReference type="NCBI Taxonomy" id="1918945"/>
    <lineage>
        <taxon>Bacteria</taxon>
        <taxon>Pseudomonadati</taxon>
        <taxon>Pseudomonadota</taxon>
        <taxon>Gammaproteobacteria</taxon>
        <taxon>Vibrionales</taxon>
        <taxon>Vibrionaceae</taxon>
        <taxon>Vibrio</taxon>
    </lineage>
</organism>